<feature type="region of interest" description="Disordered" evidence="1">
    <location>
        <begin position="104"/>
        <end position="133"/>
    </location>
</feature>
<keyword evidence="3" id="KW-1185">Reference proteome</keyword>
<gene>
    <name evidence="2" type="ORF">Purlil1_2507</name>
</gene>
<sequence length="722" mass="78407">MLAAGAQRGVTGVRMGESPCVKSPCVGASTRKLQQPHFPRVCKLGGAWRTNQVAWPAAHVLRQDSRDDAGSAWCVHVVSKYTASHGQGLGRGCRMGMGIASHRSAVERSAARRSSLHDGPPARSPTPAWPASPTCRSATELWLQQLAPRRQDRSGIVDMTWCQLRRTGQDLSLDSPVVVGASVAPWLLLAATPKPKPASLSIAGSVCLMDDTDEPGSGRLLPVERQSKRHVRLAGMVDCMRVLCCIFHAIPCGVRHDEYWQQIKCKDGGRVAYEGLSVALVVGEGVTSTTMSYLPRRELDALATLLAWTYTLETHGRVLAKVHEFGGQARREQPPELRPATQGKVPDGTSLFGEASRDMTGCARLLNARCTTHLSSSRTFPAITPSCSNSRPAHGRGGDASYLQLQLHQPPPHCNQSLGPLQTAQSKVQLSKVLHRQRAGTHTWWYLYASTRMRRYKEPASGARPSIPSIHQSIHTASVDAITTTHPSLSRLGPSSSCSKSSCMRMADSFPCSLWPRERLRVLRSLGLSMPPSAADGDQTHARIPCLRRTICPNLPARAVAGEQPRPALTTAMGGPCKVTLHARAPSDVLSLLSVMGEHAWRRRDTHARTLWMDEDVQNLTPNQTSARPTRTTWPRTASPPAPVLWRLRTAFHAYEVKLAQSVGRPSRMPYNVFQSGPSTLCCSPCSGILPLPTSCARVSVFPNPTPVQADDGGKAFLACPL</sequence>
<dbReference type="Proteomes" id="UP001287286">
    <property type="component" value="Unassembled WGS sequence"/>
</dbReference>
<name>A0ABR0CB20_PURLI</name>
<accession>A0ABR0CB20</accession>
<organism evidence="2 3">
    <name type="scientific">Purpureocillium lilacinum</name>
    <name type="common">Paecilomyces lilacinus</name>
    <dbReference type="NCBI Taxonomy" id="33203"/>
    <lineage>
        <taxon>Eukaryota</taxon>
        <taxon>Fungi</taxon>
        <taxon>Dikarya</taxon>
        <taxon>Ascomycota</taxon>
        <taxon>Pezizomycotina</taxon>
        <taxon>Sordariomycetes</taxon>
        <taxon>Hypocreomycetidae</taxon>
        <taxon>Hypocreales</taxon>
        <taxon>Ophiocordycipitaceae</taxon>
        <taxon>Purpureocillium</taxon>
    </lineage>
</organism>
<evidence type="ECO:0000256" key="1">
    <source>
        <dbReference type="SAM" id="MobiDB-lite"/>
    </source>
</evidence>
<feature type="region of interest" description="Disordered" evidence="1">
    <location>
        <begin position="328"/>
        <end position="348"/>
    </location>
</feature>
<evidence type="ECO:0000313" key="2">
    <source>
        <dbReference type="EMBL" id="KAK4093350.1"/>
    </source>
</evidence>
<reference evidence="2 3" key="1">
    <citation type="journal article" date="2024" name="Microbiol. Resour. Announc.">
        <title>Genome annotations for the ascomycete fungi Trichoderma harzianum, Trichoderma aggressivum, and Purpureocillium lilacinum.</title>
        <authorList>
            <person name="Beijen E.P.W."/>
            <person name="Ohm R.A."/>
        </authorList>
    </citation>
    <scope>NUCLEOTIDE SEQUENCE [LARGE SCALE GENOMIC DNA]</scope>
    <source>
        <strain evidence="2 3">CBS 150709</strain>
    </source>
</reference>
<evidence type="ECO:0000313" key="3">
    <source>
        <dbReference type="Proteomes" id="UP001287286"/>
    </source>
</evidence>
<dbReference type="EMBL" id="JAWRVI010000006">
    <property type="protein sequence ID" value="KAK4093350.1"/>
    <property type="molecule type" value="Genomic_DNA"/>
</dbReference>
<protein>
    <submittedName>
        <fullName evidence="2">Uncharacterized protein</fullName>
    </submittedName>
</protein>
<comment type="caution">
    <text evidence="2">The sequence shown here is derived from an EMBL/GenBank/DDBJ whole genome shotgun (WGS) entry which is preliminary data.</text>
</comment>
<proteinExistence type="predicted"/>